<evidence type="ECO:0000313" key="1">
    <source>
        <dbReference type="EMBL" id="CAA2620360.1"/>
    </source>
</evidence>
<accession>A0A7I8KFF4</accession>
<evidence type="ECO:0000313" key="3">
    <source>
        <dbReference type="Proteomes" id="UP000663760"/>
    </source>
</evidence>
<dbReference type="EMBL" id="LR746268">
    <property type="protein sequence ID" value="CAA7396423.1"/>
    <property type="molecule type" value="Genomic_DNA"/>
</dbReference>
<organism evidence="2 3">
    <name type="scientific">Spirodela intermedia</name>
    <name type="common">Intermediate duckweed</name>
    <dbReference type="NCBI Taxonomy" id="51605"/>
    <lineage>
        <taxon>Eukaryota</taxon>
        <taxon>Viridiplantae</taxon>
        <taxon>Streptophyta</taxon>
        <taxon>Embryophyta</taxon>
        <taxon>Tracheophyta</taxon>
        <taxon>Spermatophyta</taxon>
        <taxon>Magnoliopsida</taxon>
        <taxon>Liliopsida</taxon>
        <taxon>Araceae</taxon>
        <taxon>Lemnoideae</taxon>
        <taxon>Spirodela</taxon>
    </lineage>
</organism>
<sequence length="13" mass="1433">MAAPPLTVELDEF</sequence>
<proteinExistence type="predicted"/>
<name>A0A7I8KFF4_SPIIN</name>
<gene>
    <name evidence="1" type="ORF">SI7747_05006529</name>
    <name evidence="2" type="ORF">SI8410_05007086</name>
</gene>
<keyword evidence="3" id="KW-1185">Reference proteome</keyword>
<evidence type="ECO:0000313" key="2">
    <source>
        <dbReference type="EMBL" id="CAA7396423.1"/>
    </source>
</evidence>
<dbReference type="Proteomes" id="UP000663760">
    <property type="component" value="Chromosome 5"/>
</dbReference>
<protein>
    <submittedName>
        <fullName evidence="2">Uncharacterized protein</fullName>
    </submittedName>
</protein>
<reference evidence="2" key="1">
    <citation type="submission" date="2020-02" db="EMBL/GenBank/DDBJ databases">
        <authorList>
            <person name="Scholz U."/>
            <person name="Mascher M."/>
            <person name="Fiebig A."/>
        </authorList>
    </citation>
    <scope>NUCLEOTIDE SEQUENCE</scope>
</reference>
<dbReference type="EMBL" id="LR743592">
    <property type="protein sequence ID" value="CAA2620360.1"/>
    <property type="molecule type" value="Genomic_DNA"/>
</dbReference>